<reference evidence="1" key="1">
    <citation type="submission" date="2014-09" db="EMBL/GenBank/DDBJ databases">
        <authorList>
            <person name="Magalhaes I.L.F."/>
            <person name="Oliveira U."/>
            <person name="Santos F.R."/>
            <person name="Vidigal T.H.D.A."/>
            <person name="Brescovit A.D."/>
            <person name="Santos A.J."/>
        </authorList>
    </citation>
    <scope>NUCLEOTIDE SEQUENCE</scope>
    <source>
        <tissue evidence="1">Shoot tissue taken approximately 20 cm above the soil surface</tissue>
    </source>
</reference>
<reference evidence="1" key="2">
    <citation type="journal article" date="2015" name="Data Brief">
        <title>Shoot transcriptome of the giant reed, Arundo donax.</title>
        <authorList>
            <person name="Barrero R.A."/>
            <person name="Guerrero F.D."/>
            <person name="Moolhuijzen P."/>
            <person name="Goolsby J.A."/>
            <person name="Tidwell J."/>
            <person name="Bellgard S.E."/>
            <person name="Bellgard M.I."/>
        </authorList>
    </citation>
    <scope>NUCLEOTIDE SEQUENCE</scope>
    <source>
        <tissue evidence="1">Shoot tissue taken approximately 20 cm above the soil surface</tissue>
    </source>
</reference>
<dbReference type="EMBL" id="GBRH01195072">
    <property type="protein sequence ID" value="JAE02824.1"/>
    <property type="molecule type" value="Transcribed_RNA"/>
</dbReference>
<evidence type="ECO:0000313" key="1">
    <source>
        <dbReference type="EMBL" id="JAE02824.1"/>
    </source>
</evidence>
<dbReference type="AlphaFoldDB" id="A0A0A9EUZ2"/>
<accession>A0A0A9EUZ2</accession>
<name>A0A0A9EUZ2_ARUDO</name>
<protein>
    <submittedName>
        <fullName evidence="1">Uncharacterized protein</fullName>
    </submittedName>
</protein>
<proteinExistence type="predicted"/>
<sequence>MNKCSCPLRQFRKLVDGTRFLCYSFHVSCIDDKETLSA</sequence>
<organism evidence="1">
    <name type="scientific">Arundo donax</name>
    <name type="common">Giant reed</name>
    <name type="synonym">Donax arundinaceus</name>
    <dbReference type="NCBI Taxonomy" id="35708"/>
    <lineage>
        <taxon>Eukaryota</taxon>
        <taxon>Viridiplantae</taxon>
        <taxon>Streptophyta</taxon>
        <taxon>Embryophyta</taxon>
        <taxon>Tracheophyta</taxon>
        <taxon>Spermatophyta</taxon>
        <taxon>Magnoliopsida</taxon>
        <taxon>Liliopsida</taxon>
        <taxon>Poales</taxon>
        <taxon>Poaceae</taxon>
        <taxon>PACMAD clade</taxon>
        <taxon>Arundinoideae</taxon>
        <taxon>Arundineae</taxon>
        <taxon>Arundo</taxon>
    </lineage>
</organism>